<accession>A0A7Z0C3Q6</accession>
<protein>
    <recommendedName>
        <fullName evidence="1">Suppressor of fused-like domain-containing protein</fullName>
    </recommendedName>
</protein>
<sequence length="194" mass="21398">MIKPSLPPTRRAVSTALQARLRGESQVRAYYGDNEQNVVAIVEAEGSPHPDLVTYMTASLHAVENWLDGRDIRVELMIVGPRDVPELGNVVATSAFNVSKDGWLAAPGVVFPHLVVDYLPTASTKHIMWVEPFDYDGLTPLAVEGVAQDLHPLQGVPITDSEWDLLRRQGFFELERALESGGVAHYDLFRPSVV</sequence>
<evidence type="ECO:0000313" key="2">
    <source>
        <dbReference type="EMBL" id="NYI12160.1"/>
    </source>
</evidence>
<keyword evidence="3" id="KW-1185">Reference proteome</keyword>
<name>A0A7Z0C3Q6_9ACTN</name>
<dbReference type="Pfam" id="PF05076">
    <property type="entry name" value="SUFU"/>
    <property type="match status" value="1"/>
</dbReference>
<dbReference type="AlphaFoldDB" id="A0A7Z0C3Q6"/>
<evidence type="ECO:0000259" key="1">
    <source>
        <dbReference type="Pfam" id="PF05076"/>
    </source>
</evidence>
<proteinExistence type="predicted"/>
<dbReference type="RefSeq" id="WP_179532743.1">
    <property type="nucleotide sequence ID" value="NZ_BAAAPP010000001.1"/>
</dbReference>
<gene>
    <name evidence="2" type="ORF">BKA05_003675</name>
</gene>
<reference evidence="2 3" key="1">
    <citation type="submission" date="2020-07" db="EMBL/GenBank/DDBJ databases">
        <title>Sequencing the genomes of 1000 actinobacteria strains.</title>
        <authorList>
            <person name="Klenk H.-P."/>
        </authorList>
    </citation>
    <scope>NUCLEOTIDE SEQUENCE [LARGE SCALE GENOMIC DNA]</scope>
    <source>
        <strain evidence="2 3">DSM 18248</strain>
    </source>
</reference>
<feature type="domain" description="Suppressor of fused-like" evidence="1">
    <location>
        <begin position="41"/>
        <end position="190"/>
    </location>
</feature>
<organism evidence="2 3">
    <name type="scientific">Nocardioides marinus</name>
    <dbReference type="NCBI Taxonomy" id="374514"/>
    <lineage>
        <taxon>Bacteria</taxon>
        <taxon>Bacillati</taxon>
        <taxon>Actinomycetota</taxon>
        <taxon>Actinomycetes</taxon>
        <taxon>Propionibacteriales</taxon>
        <taxon>Nocardioidaceae</taxon>
        <taxon>Nocardioides</taxon>
    </lineage>
</organism>
<dbReference type="Proteomes" id="UP000537326">
    <property type="component" value="Unassembled WGS sequence"/>
</dbReference>
<evidence type="ECO:0000313" key="3">
    <source>
        <dbReference type="Proteomes" id="UP000537326"/>
    </source>
</evidence>
<dbReference type="EMBL" id="JACBZI010000001">
    <property type="protein sequence ID" value="NYI12160.1"/>
    <property type="molecule type" value="Genomic_DNA"/>
</dbReference>
<comment type="caution">
    <text evidence="2">The sequence shown here is derived from an EMBL/GenBank/DDBJ whole genome shotgun (WGS) entry which is preliminary data.</text>
</comment>
<dbReference type="InterPro" id="IPR020941">
    <property type="entry name" value="SUFU-like_domain"/>
</dbReference>